<dbReference type="EMBL" id="KV449726">
    <property type="protein sequence ID" value="OAX30961.1"/>
    <property type="molecule type" value="Genomic_DNA"/>
</dbReference>
<dbReference type="Proteomes" id="UP000092154">
    <property type="component" value="Unassembled WGS sequence"/>
</dbReference>
<protein>
    <submittedName>
        <fullName evidence="1">Uncharacterized protein</fullName>
    </submittedName>
</protein>
<dbReference type="AlphaFoldDB" id="A0A1B7MEE1"/>
<organism evidence="1 2">
    <name type="scientific">Rhizopogon vinicolor AM-OR11-026</name>
    <dbReference type="NCBI Taxonomy" id="1314800"/>
    <lineage>
        <taxon>Eukaryota</taxon>
        <taxon>Fungi</taxon>
        <taxon>Dikarya</taxon>
        <taxon>Basidiomycota</taxon>
        <taxon>Agaricomycotina</taxon>
        <taxon>Agaricomycetes</taxon>
        <taxon>Agaricomycetidae</taxon>
        <taxon>Boletales</taxon>
        <taxon>Suillineae</taxon>
        <taxon>Rhizopogonaceae</taxon>
        <taxon>Rhizopogon</taxon>
    </lineage>
</organism>
<dbReference type="InParanoid" id="A0A1B7MEE1"/>
<evidence type="ECO:0000313" key="2">
    <source>
        <dbReference type="Proteomes" id="UP000092154"/>
    </source>
</evidence>
<gene>
    <name evidence="1" type="ORF">K503DRAFT_143684</name>
</gene>
<sequence length="112" mass="12756">MQLADVLYCFLLPDKSRKYNLRCLRLNALQWTTPDACCPPSPDTSRMMMKVSLRVCLDLNSQSANQFQIWSTIESTMEPRLPSLNASVISLIMTTKISHQLRNLAAALFTLY</sequence>
<accession>A0A1B7MEE1</accession>
<name>A0A1B7MEE1_9AGAM</name>
<proteinExistence type="predicted"/>
<reference evidence="1 2" key="1">
    <citation type="submission" date="2016-06" db="EMBL/GenBank/DDBJ databases">
        <title>Comparative genomics of the ectomycorrhizal sister species Rhizopogon vinicolor and Rhizopogon vesiculosus (Basidiomycota: Boletales) reveals a divergence of the mating type B locus.</title>
        <authorList>
            <consortium name="DOE Joint Genome Institute"/>
            <person name="Mujic A.B."/>
            <person name="Kuo A."/>
            <person name="Tritt A."/>
            <person name="Lipzen A."/>
            <person name="Chen C."/>
            <person name="Johnson J."/>
            <person name="Sharma A."/>
            <person name="Barry K."/>
            <person name="Grigoriev I.V."/>
            <person name="Spatafora J.W."/>
        </authorList>
    </citation>
    <scope>NUCLEOTIDE SEQUENCE [LARGE SCALE GENOMIC DNA]</scope>
    <source>
        <strain evidence="1 2">AM-OR11-026</strain>
    </source>
</reference>
<evidence type="ECO:0000313" key="1">
    <source>
        <dbReference type="EMBL" id="OAX30961.1"/>
    </source>
</evidence>
<keyword evidence="2" id="KW-1185">Reference proteome</keyword>